<dbReference type="Gene3D" id="3.90.10.10">
    <property type="entry name" value="Cytochrome C3"/>
    <property type="match status" value="1"/>
</dbReference>
<dbReference type="InterPro" id="IPR024673">
    <property type="entry name" value="Octahem_Cyt_c"/>
</dbReference>
<dbReference type="Pfam" id="PF11783">
    <property type="entry name" value="Cytochrome_cB"/>
    <property type="match status" value="1"/>
</dbReference>
<feature type="signal peptide" evidence="2">
    <location>
        <begin position="1"/>
        <end position="20"/>
    </location>
</feature>
<dbReference type="Pfam" id="PF11617">
    <property type="entry name" value="Cu-binding_MopE"/>
    <property type="match status" value="1"/>
</dbReference>
<dbReference type="RefSeq" id="WP_053551393.1">
    <property type="nucleotide sequence ID" value="NZ_CP010802.1"/>
</dbReference>
<evidence type="ECO:0000313" key="4">
    <source>
        <dbReference type="Proteomes" id="UP000057158"/>
    </source>
</evidence>
<organism evidence="3 4">
    <name type="scientific">Desulfuromonas soudanensis</name>
    <dbReference type="NCBI Taxonomy" id="1603606"/>
    <lineage>
        <taxon>Bacteria</taxon>
        <taxon>Pseudomonadati</taxon>
        <taxon>Thermodesulfobacteriota</taxon>
        <taxon>Desulfuromonadia</taxon>
        <taxon>Desulfuromonadales</taxon>
        <taxon>Desulfuromonadaceae</taxon>
        <taxon>Desulfuromonas</taxon>
    </lineage>
</organism>
<protein>
    <submittedName>
        <fullName evidence="3">Putative multiheme cytochrome c</fullName>
    </submittedName>
</protein>
<dbReference type="SUPFAM" id="SSF48695">
    <property type="entry name" value="Multiheme cytochromes"/>
    <property type="match status" value="2"/>
</dbReference>
<evidence type="ECO:0000256" key="1">
    <source>
        <dbReference type="ARBA" id="ARBA00022729"/>
    </source>
</evidence>
<dbReference type="GO" id="GO:0016491">
    <property type="term" value="F:oxidoreductase activity"/>
    <property type="evidence" value="ECO:0007669"/>
    <property type="project" value="TreeGrafter"/>
</dbReference>
<dbReference type="InterPro" id="IPR036280">
    <property type="entry name" value="Multihaem_cyt_sf"/>
</dbReference>
<sequence>MKKILALLLMVGLTATLATATAWAGKPLPVDLDGDGFTKDVDCNDNNAGVYPGAPELCDGIDNNCDGVVDEGCGGGGGTHGGITGIFETPAQVTAKCLECHSLEGSHIANALHGLKAIATPNVVNNLDDSNKYGEINTFCSYPNPGLAGAACLGCHPTLGKFENLGAADIDCLRCHNDQYKRKFTAETDPAKFINVTDWQGADKTYVPSAQDALGDFMIEFDWAAMSGLTAADLIAGVHVPTTTTCLSCHAKAGGGDWTKRGDIGLNSSIATAAQDVHLASAANGGAGLSCSSCHVAQNHQIPGRGIDLRPSEGGSVKACVACHVGMDSGSGHAAAGASRSEGDRHVARVACTSCHIPAYAKGGDTEMHRDWTAPTWNPGLCNGQGAWAGEEVKQGNVQPDHVFFNGTSYVYSLGETADVVDPISGYVTLADALGDINDGKLVPIKRHQSNMPVMDNTGEMIPFDVVKQFMTGDFNGAAESGKAYAGLSGTHSWQWVEAELAINHGVAPATDVAACTSCHDGANWGLGSDSKLDKLGYRLKDTKALICSQCHAEKSLPRDHERMHGHINKGSGIDCSFCHDFKRPERGLCDPCDPGCVSEFVDTNPYPHTCP</sequence>
<dbReference type="PATRIC" id="fig|1603606.3.peg.2851"/>
<feature type="chain" id="PRO_5005803361" evidence="2">
    <location>
        <begin position="21"/>
        <end position="612"/>
    </location>
</feature>
<evidence type="ECO:0000256" key="2">
    <source>
        <dbReference type="SAM" id="SignalP"/>
    </source>
</evidence>
<dbReference type="PANTHER" id="PTHR35038:SF8">
    <property type="entry name" value="C-TYPE POLYHEME CYTOCHROME OMCC"/>
    <property type="match status" value="1"/>
</dbReference>
<gene>
    <name evidence="3" type="ORF">DSOUD_2629</name>
</gene>
<dbReference type="AlphaFoldDB" id="A0A0M5IUA4"/>
<name>A0A0M5IUA4_9BACT</name>
<reference evidence="3 4" key="1">
    <citation type="submission" date="2015-07" db="EMBL/GenBank/DDBJ databases">
        <title>Isolation and Genomic Characterization of a Novel Halophilic Metal-Reducing Deltaproteobacterium from the Deep Subsurface.</title>
        <authorList>
            <person name="Badalamenti J.P."/>
            <person name="Summers Z.M."/>
            <person name="Gralnick J.A."/>
            <person name="Bond D.R."/>
        </authorList>
    </citation>
    <scope>NUCLEOTIDE SEQUENCE [LARGE SCALE GENOMIC DNA]</scope>
    <source>
        <strain evidence="3 4">WTL</strain>
    </source>
</reference>
<dbReference type="InterPro" id="IPR051829">
    <property type="entry name" value="Multiheme_Cytochr_ET"/>
</dbReference>
<dbReference type="PANTHER" id="PTHR35038">
    <property type="entry name" value="DISSIMILATORY SULFITE REDUCTASE SIRA"/>
    <property type="match status" value="1"/>
</dbReference>
<accession>A0A0M5IUA4</accession>
<proteinExistence type="predicted"/>
<keyword evidence="1 2" id="KW-0732">Signal</keyword>
<keyword evidence="4" id="KW-1185">Reference proteome</keyword>
<dbReference type="InterPro" id="IPR021655">
    <property type="entry name" value="Put_metal-bd"/>
</dbReference>
<dbReference type="EMBL" id="CP010802">
    <property type="protein sequence ID" value="ALC17381.1"/>
    <property type="molecule type" value="Genomic_DNA"/>
</dbReference>
<evidence type="ECO:0000313" key="3">
    <source>
        <dbReference type="EMBL" id="ALC17381.1"/>
    </source>
</evidence>
<dbReference type="OrthoDB" id="9788513at2"/>
<dbReference type="Proteomes" id="UP000057158">
    <property type="component" value="Chromosome"/>
</dbReference>
<dbReference type="KEGG" id="des:DSOUD_2629"/>
<dbReference type="STRING" id="1603606.DSOUD_2629"/>